<dbReference type="Pfam" id="PF03358">
    <property type="entry name" value="FMN_red"/>
    <property type="match status" value="1"/>
</dbReference>
<dbReference type="RefSeq" id="WP_318622119.1">
    <property type="nucleotide sequence ID" value="NZ_CP137642.1"/>
</dbReference>
<dbReference type="GeneID" id="85732172"/>
<accession>A0AAX4FWG3</accession>
<dbReference type="AlphaFoldDB" id="A0AAX4FWG3"/>
<evidence type="ECO:0000256" key="2">
    <source>
        <dbReference type="ARBA" id="ARBA00038292"/>
    </source>
</evidence>
<feature type="domain" description="NADPH-dependent FMN reductase-like" evidence="3">
    <location>
        <begin position="18"/>
        <end position="81"/>
    </location>
</feature>
<dbReference type="Gene3D" id="3.40.50.360">
    <property type="match status" value="1"/>
</dbReference>
<keyword evidence="5" id="KW-1185">Reference proteome</keyword>
<proteinExistence type="inferred from homology"/>
<protein>
    <recommendedName>
        <fullName evidence="3">NADPH-dependent FMN reductase-like domain-containing protein</fullName>
    </recommendedName>
</protein>
<dbReference type="SUPFAM" id="SSF52218">
    <property type="entry name" value="Flavoproteins"/>
    <property type="match status" value="1"/>
</dbReference>
<evidence type="ECO:0000256" key="1">
    <source>
        <dbReference type="ARBA" id="ARBA00001966"/>
    </source>
</evidence>
<evidence type="ECO:0000313" key="5">
    <source>
        <dbReference type="Proteomes" id="UP001305652"/>
    </source>
</evidence>
<dbReference type="InterPro" id="IPR005025">
    <property type="entry name" value="FMN_Rdtase-like_dom"/>
</dbReference>
<evidence type="ECO:0000259" key="3">
    <source>
        <dbReference type="Pfam" id="PF03358"/>
    </source>
</evidence>
<organism evidence="4 5">
    <name type="scientific">Methanoculleus receptaculi</name>
    <dbReference type="NCBI Taxonomy" id="394967"/>
    <lineage>
        <taxon>Archaea</taxon>
        <taxon>Methanobacteriati</taxon>
        <taxon>Methanobacteriota</taxon>
        <taxon>Stenosarchaea group</taxon>
        <taxon>Methanomicrobia</taxon>
        <taxon>Methanomicrobiales</taxon>
        <taxon>Methanomicrobiaceae</taxon>
        <taxon>Methanoculleus</taxon>
    </lineage>
</organism>
<sequence>MPRALLRHKADIEPEVIDVSGYDAIIIGSPVWAGNPTPAINAAVDALQGIEGKTVFIYCTSRGSPQKTLEKIKAMLAERGADVRGCVSLTESDVQNSAKIESLVDLVRGSEKKD</sequence>
<dbReference type="KEGG" id="mrc:R6Y96_03405"/>
<dbReference type="GO" id="GO:0016491">
    <property type="term" value="F:oxidoreductase activity"/>
    <property type="evidence" value="ECO:0007669"/>
    <property type="project" value="InterPro"/>
</dbReference>
<comment type="similarity">
    <text evidence="2">Belongs to the SsuE family. Isf subfamily.</text>
</comment>
<comment type="cofactor">
    <cofactor evidence="1">
        <name>[4Fe-4S] cluster</name>
        <dbReference type="ChEBI" id="CHEBI:49883"/>
    </cofactor>
</comment>
<name>A0AAX4FWG3_9EURY</name>
<dbReference type="EMBL" id="CP137642">
    <property type="protein sequence ID" value="WOX58298.1"/>
    <property type="molecule type" value="Genomic_DNA"/>
</dbReference>
<dbReference type="Proteomes" id="UP001305652">
    <property type="component" value="Chromosome"/>
</dbReference>
<evidence type="ECO:0000313" key="4">
    <source>
        <dbReference type="EMBL" id="WOX58298.1"/>
    </source>
</evidence>
<dbReference type="InterPro" id="IPR029039">
    <property type="entry name" value="Flavoprotein-like_sf"/>
</dbReference>
<gene>
    <name evidence="4" type="ORF">R6Y96_03405</name>
</gene>
<reference evidence="4 5" key="1">
    <citation type="submission" date="2023-10" db="EMBL/GenBank/DDBJ databases">
        <title>The complete genome sequence of Methanoculleus receptaculi DSM 18860.</title>
        <authorList>
            <person name="Lai S.-J."/>
            <person name="You Y.-T."/>
            <person name="Chen S.-C."/>
        </authorList>
    </citation>
    <scope>NUCLEOTIDE SEQUENCE [LARGE SCALE GENOMIC DNA]</scope>
    <source>
        <strain evidence="4 5">DSM 18860</strain>
    </source>
</reference>